<dbReference type="Pfam" id="PF00067">
    <property type="entry name" value="p450"/>
    <property type="match status" value="1"/>
</dbReference>
<dbReference type="Gene3D" id="1.10.630.10">
    <property type="entry name" value="Cytochrome P450"/>
    <property type="match status" value="1"/>
</dbReference>
<name>A0A2N9FFK8_FAGSY</name>
<dbReference type="GO" id="GO:0020037">
    <property type="term" value="F:heme binding"/>
    <property type="evidence" value="ECO:0007669"/>
    <property type="project" value="InterPro"/>
</dbReference>
<evidence type="ECO:0000256" key="3">
    <source>
        <dbReference type="SAM" id="Phobius"/>
    </source>
</evidence>
<dbReference type="InterPro" id="IPR001128">
    <property type="entry name" value="Cyt_P450"/>
</dbReference>
<dbReference type="PRINTS" id="PR00463">
    <property type="entry name" value="EP450I"/>
</dbReference>
<comment type="similarity">
    <text evidence="2">Belongs to the cytochrome P450 family.</text>
</comment>
<dbReference type="GO" id="GO:0005506">
    <property type="term" value="F:iron ion binding"/>
    <property type="evidence" value="ECO:0007669"/>
    <property type="project" value="InterPro"/>
</dbReference>
<dbReference type="GO" id="GO:0004497">
    <property type="term" value="F:monooxygenase activity"/>
    <property type="evidence" value="ECO:0007669"/>
    <property type="project" value="UniProtKB-KW"/>
</dbReference>
<protein>
    <recommendedName>
        <fullName evidence="5">Cytochrome P450</fullName>
    </recommendedName>
</protein>
<dbReference type="AlphaFoldDB" id="A0A2N9FFK8"/>
<keyword evidence="3" id="KW-0472">Membrane</keyword>
<sequence>MFNTVSTMWSWWWGGSDEKDELSRVIVTALVSIFAVLIWFLWASKKSRKVIPPLPPGPRGLPLFGYLPFLGTELHRKFEELAGVYGPIYKVWLGQKLCIVVNSPSLVKEVVRDQDAIFCNRDPPIAALVSTFGGIDIAFSSYGPDWKKLRKIFIRDMLSNANLNSSCTLRREEIKKSIKYVYDKIGTPIDLGELAFVTVVNAVTNMLWGDTLQGGEEATNVGAELKKLLAEQMVLFGKPNVSDFFPVLARFDLQGIEKKSKRNFQWVERILDSAIEKRMNSDTGKEEGTGKIEQRKDLLQILLKLSEQNDSATSISITQVKALLWDIMVGGTETTATVVEWVMVELMRHSKVMRKVSEELTEIVGLDSLVEESHLPKLHYLDAVVKETSRLHPPLPFLVPRCPSQSSTIGGYYVPKGTRILLNVWAIQRDPMIWENPLEFQPERFLTNPSKMDYTGKDFKYIPFGSGRRICAGLPLAEMTQTYIIASFLHSFEWKLPEGTQLEISDKFGIVTKKLKPTVAIPAPRLSKFELYTK</sequence>
<dbReference type="PANTHER" id="PTHR47951">
    <property type="entry name" value="OS08G0547900 PROTEIN"/>
    <property type="match status" value="1"/>
</dbReference>
<keyword evidence="2" id="KW-0503">Monooxygenase</keyword>
<feature type="binding site" description="axial binding residue" evidence="1">
    <location>
        <position position="471"/>
    </location>
    <ligand>
        <name>heme</name>
        <dbReference type="ChEBI" id="CHEBI:30413"/>
    </ligand>
    <ligandPart>
        <name>Fe</name>
        <dbReference type="ChEBI" id="CHEBI:18248"/>
    </ligandPart>
</feature>
<dbReference type="PRINTS" id="PR00385">
    <property type="entry name" value="P450"/>
</dbReference>
<dbReference type="GO" id="GO:0016705">
    <property type="term" value="F:oxidoreductase activity, acting on paired donors, with incorporation or reduction of molecular oxygen"/>
    <property type="evidence" value="ECO:0007669"/>
    <property type="project" value="InterPro"/>
</dbReference>
<accession>A0A2N9FFK8</accession>
<keyword evidence="1 2" id="KW-0349">Heme</keyword>
<gene>
    <name evidence="4" type="ORF">FSB_LOCUS13563</name>
</gene>
<organism evidence="4">
    <name type="scientific">Fagus sylvatica</name>
    <name type="common">Beechnut</name>
    <dbReference type="NCBI Taxonomy" id="28930"/>
    <lineage>
        <taxon>Eukaryota</taxon>
        <taxon>Viridiplantae</taxon>
        <taxon>Streptophyta</taxon>
        <taxon>Embryophyta</taxon>
        <taxon>Tracheophyta</taxon>
        <taxon>Spermatophyta</taxon>
        <taxon>Magnoliopsida</taxon>
        <taxon>eudicotyledons</taxon>
        <taxon>Gunneridae</taxon>
        <taxon>Pentapetalae</taxon>
        <taxon>rosids</taxon>
        <taxon>fabids</taxon>
        <taxon>Fagales</taxon>
        <taxon>Fagaceae</taxon>
        <taxon>Fagus</taxon>
    </lineage>
</organism>
<keyword evidence="2" id="KW-0560">Oxidoreductase</keyword>
<dbReference type="InterPro" id="IPR002401">
    <property type="entry name" value="Cyt_P450_E_grp-I"/>
</dbReference>
<proteinExistence type="inferred from homology"/>
<keyword evidence="1 2" id="KW-0408">Iron</keyword>
<dbReference type="FunFam" id="1.10.630.10:FF:000207">
    <property type="entry name" value="Putative cytochrome P450 superfamily protein"/>
    <property type="match status" value="1"/>
</dbReference>
<evidence type="ECO:0000256" key="2">
    <source>
        <dbReference type="RuleBase" id="RU000461"/>
    </source>
</evidence>
<dbReference type="InterPro" id="IPR017972">
    <property type="entry name" value="Cyt_P450_CS"/>
</dbReference>
<keyword evidence="1 2" id="KW-0479">Metal-binding</keyword>
<dbReference type="PROSITE" id="PS00086">
    <property type="entry name" value="CYTOCHROME_P450"/>
    <property type="match status" value="1"/>
</dbReference>
<feature type="transmembrane region" description="Helical" evidence="3">
    <location>
        <begin position="22"/>
        <end position="42"/>
    </location>
</feature>
<evidence type="ECO:0008006" key="5">
    <source>
        <dbReference type="Google" id="ProtNLM"/>
    </source>
</evidence>
<dbReference type="SUPFAM" id="SSF48264">
    <property type="entry name" value="Cytochrome P450"/>
    <property type="match status" value="1"/>
</dbReference>
<dbReference type="InterPro" id="IPR036396">
    <property type="entry name" value="Cyt_P450_sf"/>
</dbReference>
<evidence type="ECO:0000313" key="4">
    <source>
        <dbReference type="EMBL" id="SPC85681.1"/>
    </source>
</evidence>
<keyword evidence="3" id="KW-1133">Transmembrane helix</keyword>
<keyword evidence="3" id="KW-0812">Transmembrane</keyword>
<evidence type="ECO:0000256" key="1">
    <source>
        <dbReference type="PIRSR" id="PIRSR602401-1"/>
    </source>
</evidence>
<dbReference type="CDD" id="cd11073">
    <property type="entry name" value="CYP76-like"/>
    <property type="match status" value="1"/>
</dbReference>
<comment type="cofactor">
    <cofactor evidence="1">
        <name>heme</name>
        <dbReference type="ChEBI" id="CHEBI:30413"/>
    </cofactor>
</comment>
<dbReference type="PANTHER" id="PTHR47951:SF7">
    <property type="entry name" value="FLAVONOID 3',5'-HYDROXYLASE-LIKE ISOFORM X1"/>
    <property type="match status" value="1"/>
</dbReference>
<reference evidence="4" key="1">
    <citation type="submission" date="2018-02" db="EMBL/GenBank/DDBJ databases">
        <authorList>
            <person name="Cohen D.B."/>
            <person name="Kent A.D."/>
        </authorList>
    </citation>
    <scope>NUCLEOTIDE SEQUENCE</scope>
</reference>
<dbReference type="EMBL" id="OIVN01000794">
    <property type="protein sequence ID" value="SPC85681.1"/>
    <property type="molecule type" value="Genomic_DNA"/>
</dbReference>